<dbReference type="Proteomes" id="UP000515498">
    <property type="component" value="Chromosome"/>
</dbReference>
<dbReference type="Proteomes" id="UP000199707">
    <property type="component" value="Unassembled WGS sequence"/>
</dbReference>
<keyword evidence="1" id="KW-0472">Membrane</keyword>
<name>A0A1G4WCG6_9MYCO</name>
<feature type="transmembrane region" description="Helical" evidence="1">
    <location>
        <begin position="68"/>
        <end position="88"/>
    </location>
</feature>
<reference evidence="4" key="1">
    <citation type="submission" date="2016-10" db="EMBL/GenBank/DDBJ databases">
        <authorList>
            <person name="Varghese N."/>
            <person name="Submissions S."/>
        </authorList>
    </citation>
    <scope>NUCLEOTIDE SEQUENCE [LARGE SCALE GENOMIC DNA]</scope>
    <source>
        <strain evidence="4">UNC267MFSha1.1M11</strain>
    </source>
</reference>
<accession>A0A1G4WCG6</accession>
<keyword evidence="1" id="KW-1133">Transmembrane helix</keyword>
<dbReference type="STRING" id="1502745.SAMN02799620_02875"/>
<dbReference type="Pfam" id="PF10821">
    <property type="entry name" value="DUF2567"/>
    <property type="match status" value="1"/>
</dbReference>
<dbReference type="RefSeq" id="WP_090357884.1">
    <property type="nucleotide sequence ID" value="NZ_CP059894.1"/>
</dbReference>
<gene>
    <name evidence="2" type="ORF">HZU40_19075</name>
    <name evidence="3" type="ORF">SAMN02799620_02875</name>
</gene>
<dbReference type="InterPro" id="IPR021213">
    <property type="entry name" value="DUF2567"/>
</dbReference>
<keyword evidence="1" id="KW-0812">Transmembrane</keyword>
<feature type="transmembrane region" description="Helical" evidence="1">
    <location>
        <begin position="12"/>
        <end position="35"/>
    </location>
</feature>
<feature type="transmembrane region" description="Helical" evidence="1">
    <location>
        <begin position="157"/>
        <end position="177"/>
    </location>
</feature>
<evidence type="ECO:0000256" key="1">
    <source>
        <dbReference type="SAM" id="Phobius"/>
    </source>
</evidence>
<reference evidence="3" key="2">
    <citation type="submission" date="2016-10" db="EMBL/GenBank/DDBJ databases">
        <authorList>
            <person name="de Groot N.N."/>
        </authorList>
    </citation>
    <scope>NUCLEOTIDE SEQUENCE [LARGE SCALE GENOMIC DNA]</scope>
    <source>
        <strain evidence="3">UNC267MFSha1.1M11</strain>
    </source>
</reference>
<evidence type="ECO:0000313" key="3">
    <source>
        <dbReference type="EMBL" id="SCX20311.1"/>
    </source>
</evidence>
<organism evidence="3 4">
    <name type="scientific">Mycolicibacterium fluoranthenivorans</name>
    <dbReference type="NCBI Taxonomy" id="258505"/>
    <lineage>
        <taxon>Bacteria</taxon>
        <taxon>Bacillati</taxon>
        <taxon>Actinomycetota</taxon>
        <taxon>Actinomycetes</taxon>
        <taxon>Mycobacteriales</taxon>
        <taxon>Mycobacteriaceae</taxon>
        <taxon>Mycolicibacterium</taxon>
    </lineage>
</organism>
<dbReference type="EMBL" id="FMUB01000005">
    <property type="protein sequence ID" value="SCX20311.1"/>
    <property type="molecule type" value="Genomic_DNA"/>
</dbReference>
<sequence>MTDDAPKVSRAAAAIRVGAGIALAGVPAGALWAWLAPPIGGVVALTKSGNRVTAYLGNESDNFFLGEFLFVGILTVLTVVASVLVWQWRAHRGPVLLAALTVGAALAAGAAAGVGAVLVRWRYGVIDIAAAPVTPEHRIHYVTEAPAVFFGHGPLQIAATILLPAAVAALVYTLLALSTPRDDLGAWPPVEYAGVYPPIPVSVTPGQAP</sequence>
<dbReference type="AlphaFoldDB" id="A0A1G4WCG6"/>
<reference evidence="2 5" key="3">
    <citation type="submission" date="2020-07" db="EMBL/GenBank/DDBJ databases">
        <title>Draft genome sequence of four isobutane-metabolizing strains capable of cometabolically degrading diverse ether contaminants.</title>
        <authorList>
            <person name="Chen W."/>
            <person name="Faulkner N."/>
            <person name="Smith C."/>
            <person name="Hyman M."/>
        </authorList>
    </citation>
    <scope>NUCLEOTIDE SEQUENCE [LARGE SCALE GENOMIC DNA]</scope>
    <source>
        <strain evidence="2 5">2A</strain>
    </source>
</reference>
<dbReference type="EMBL" id="CP059894">
    <property type="protein sequence ID" value="QNJ90381.1"/>
    <property type="molecule type" value="Genomic_DNA"/>
</dbReference>
<evidence type="ECO:0000313" key="2">
    <source>
        <dbReference type="EMBL" id="QNJ90381.1"/>
    </source>
</evidence>
<dbReference type="KEGG" id="mflu:HZU40_19075"/>
<proteinExistence type="predicted"/>
<evidence type="ECO:0000313" key="5">
    <source>
        <dbReference type="Proteomes" id="UP000515498"/>
    </source>
</evidence>
<evidence type="ECO:0000313" key="4">
    <source>
        <dbReference type="Proteomes" id="UP000199707"/>
    </source>
</evidence>
<feature type="transmembrane region" description="Helical" evidence="1">
    <location>
        <begin position="95"/>
        <end position="119"/>
    </location>
</feature>
<protein>
    <submittedName>
        <fullName evidence="2">DUF2567 domain-containing protein</fullName>
    </submittedName>
</protein>